<feature type="domain" description="Cadherin" evidence="3">
    <location>
        <begin position="42"/>
        <end position="117"/>
    </location>
</feature>
<dbReference type="SUPFAM" id="SSF49313">
    <property type="entry name" value="Cadherin-like"/>
    <property type="match status" value="2"/>
</dbReference>
<feature type="compositionally biased region" description="Polar residues" evidence="2">
    <location>
        <begin position="18"/>
        <end position="27"/>
    </location>
</feature>
<protein>
    <recommendedName>
        <fullName evidence="3">Cadherin domain-containing protein</fullName>
    </recommendedName>
</protein>
<dbReference type="GO" id="GO:0016020">
    <property type="term" value="C:membrane"/>
    <property type="evidence" value="ECO:0007669"/>
    <property type="project" value="InterPro"/>
</dbReference>
<keyword evidence="1" id="KW-0106">Calcium</keyword>
<accession>A0AAV2SYC4</accession>
<organism evidence="4 5">
    <name type="scientific">Calicophoron daubneyi</name>
    <name type="common">Rumen fluke</name>
    <name type="synonym">Paramphistomum daubneyi</name>
    <dbReference type="NCBI Taxonomy" id="300641"/>
    <lineage>
        <taxon>Eukaryota</taxon>
        <taxon>Metazoa</taxon>
        <taxon>Spiralia</taxon>
        <taxon>Lophotrochozoa</taxon>
        <taxon>Platyhelminthes</taxon>
        <taxon>Trematoda</taxon>
        <taxon>Digenea</taxon>
        <taxon>Plagiorchiida</taxon>
        <taxon>Pronocephalata</taxon>
        <taxon>Paramphistomoidea</taxon>
        <taxon>Paramphistomidae</taxon>
        <taxon>Calicophoron</taxon>
    </lineage>
</organism>
<gene>
    <name evidence="4" type="ORF">CDAUBV1_LOCUS1616</name>
</gene>
<evidence type="ECO:0000259" key="3">
    <source>
        <dbReference type="PROSITE" id="PS50268"/>
    </source>
</evidence>
<dbReference type="InterPro" id="IPR015919">
    <property type="entry name" value="Cadherin-like_sf"/>
</dbReference>
<evidence type="ECO:0000313" key="4">
    <source>
        <dbReference type="EMBL" id="CAL5130178.1"/>
    </source>
</evidence>
<dbReference type="InterPro" id="IPR002126">
    <property type="entry name" value="Cadherin-like_dom"/>
</dbReference>
<proteinExistence type="predicted"/>
<feature type="region of interest" description="Disordered" evidence="2">
    <location>
        <begin position="1"/>
        <end position="27"/>
    </location>
</feature>
<comment type="caution">
    <text evidence="4">The sequence shown here is derived from an EMBL/GenBank/DDBJ whole genome shotgun (WGS) entry which is preliminary data.</text>
</comment>
<dbReference type="GO" id="GO:0007156">
    <property type="term" value="P:homophilic cell adhesion via plasma membrane adhesion molecules"/>
    <property type="evidence" value="ECO:0007669"/>
    <property type="project" value="InterPro"/>
</dbReference>
<dbReference type="Proteomes" id="UP001497525">
    <property type="component" value="Unassembled WGS sequence"/>
</dbReference>
<dbReference type="EMBL" id="CAXLJL010000057">
    <property type="protein sequence ID" value="CAL5130178.1"/>
    <property type="molecule type" value="Genomic_DNA"/>
</dbReference>
<dbReference type="Gene3D" id="2.60.40.60">
    <property type="entry name" value="Cadherins"/>
    <property type="match status" value="2"/>
</dbReference>
<reference evidence="4" key="1">
    <citation type="submission" date="2024-06" db="EMBL/GenBank/DDBJ databases">
        <authorList>
            <person name="Liu X."/>
            <person name="Lenzi L."/>
            <person name="Haldenby T S."/>
            <person name="Uol C."/>
        </authorList>
    </citation>
    <scope>NUCLEOTIDE SEQUENCE</scope>
</reference>
<evidence type="ECO:0000313" key="5">
    <source>
        <dbReference type="Proteomes" id="UP001497525"/>
    </source>
</evidence>
<sequence length="187" mass="21158">MHGLPQTPVEPYPPSKPHQWTQNQRDSTPLIRSPLAAACEAKMEISGAAGALKYFRVDETRDDLSTLRLIDWEEGYTIMKDMFVVVKVADHEVSFQRAAWIRLHIVILDEGDNPPFFVGPKMQFSIQENLPAPAVFGEVRVTDPDIQPIDAIDYDRIPTIYEAESAHDGSMEIWNSRGRRNSGQPLK</sequence>
<dbReference type="GO" id="GO:0005509">
    <property type="term" value="F:calcium ion binding"/>
    <property type="evidence" value="ECO:0007669"/>
    <property type="project" value="UniProtKB-UniRule"/>
</dbReference>
<name>A0AAV2SYC4_CALDB</name>
<evidence type="ECO:0000256" key="1">
    <source>
        <dbReference type="PROSITE-ProRule" id="PRU00043"/>
    </source>
</evidence>
<evidence type="ECO:0000256" key="2">
    <source>
        <dbReference type="SAM" id="MobiDB-lite"/>
    </source>
</evidence>
<dbReference type="AlphaFoldDB" id="A0AAV2SYC4"/>
<dbReference type="PROSITE" id="PS50268">
    <property type="entry name" value="CADHERIN_2"/>
    <property type="match status" value="1"/>
</dbReference>